<dbReference type="EC" id="1.1.3.20" evidence="5"/>
<sequence>MAMEVEAWQPVLVGVGLFGGAVFAVKLLQAADPQRKNAALPGPKVRPLPRRPLRFWEDKLPKDGGQAPWLGAAELETLSAVLDTLLPAFDVSPKQLKRLEEQLRRDLEATLHSSSGDSDAALALASMPSPGDSAELAKFFARAASDVDVAPRAAAALAAQRPWADRAQLRAVLALLGTRVGGLIFGLGLQRFQDASFGQRQRLLQGWAHSVLPQLRQLFQGLKKLGCALFLGLPHPYGEAGQVRNPSWKALQYEPRTDDGAVPRIAAANARRSDALHAATPALDAAAENFDVIVVGSGGGGGTAASVLAARGLRVAVLEKGGHFTEEDFAAWTEAQAYEHAYENAALLANKDASITVLAGACVGGGTTINWCASFRPPPHVLKEWARDFGLGDGLAGLEASLDAVCAKLGVGTRFTHRHEHLSDCAAAQQSQAHVVNAANDFLVEGAHALGMPCRAVPRNVKGCVDCGSCSHGCVYGAKQGTLVLLREAAETGRLALYPRTTVDYVTRNAAGAATGVHALREDDGGGDAVPLRLRARAVIVSAGSVNTPKVLGRSGLRHPVIGRHLTLHPVTCVTGSFDRERNGKPTNTAMDRGVSMGTCVREENIDFDGQGYGVVPETPPVHPFILGLGVPWKTALLFKSALLTYRRSSVFVGICRDHSSAANRIALPPRHSTAQPLTEMHYNLTREDEHLMVEGVKLNVRLMHAAGARVIFPTSQEAKWFVNTGDNDDRFEEYIGYAEKLGMVPNSTLMFSAHQMSSCRMSAHGGGRFAGPVKPNGECREAANLYVMDGSILPTSLGINPMITIMGLSHMLAHQLATKLGAPAKAAGGASGW</sequence>
<comment type="function">
    <text evidence="2">Long-chain fatty alcohol oxidase involved in the omega-oxidation pathway of lipid degradation.</text>
</comment>
<comment type="subcellular location">
    <subcellularLocation>
        <location evidence="3">Membrane</location>
    </subcellularLocation>
</comment>
<evidence type="ECO:0000259" key="14">
    <source>
        <dbReference type="Pfam" id="PF00890"/>
    </source>
</evidence>
<dbReference type="GO" id="GO:0050660">
    <property type="term" value="F:flavin adenine dinucleotide binding"/>
    <property type="evidence" value="ECO:0007669"/>
    <property type="project" value="InterPro"/>
</dbReference>
<name>A0A7S1UJN9_9STRA</name>
<feature type="domain" description="FAD-dependent oxidoreductase 2 FAD-binding" evidence="14">
    <location>
        <begin position="291"/>
        <end position="324"/>
    </location>
</feature>
<dbReference type="InterPro" id="IPR003953">
    <property type="entry name" value="FAD-dep_OxRdtase_2_FAD-bd"/>
</dbReference>
<dbReference type="PANTHER" id="PTHR46056:SF12">
    <property type="entry name" value="LONG-CHAIN-ALCOHOL OXIDASE"/>
    <property type="match status" value="1"/>
</dbReference>
<evidence type="ECO:0000259" key="13">
    <source>
        <dbReference type="Pfam" id="PF00732"/>
    </source>
</evidence>
<evidence type="ECO:0000256" key="2">
    <source>
        <dbReference type="ARBA" id="ARBA00003842"/>
    </source>
</evidence>
<evidence type="ECO:0000256" key="5">
    <source>
        <dbReference type="ARBA" id="ARBA00013125"/>
    </source>
</evidence>
<gene>
    <name evidence="16" type="ORF">PPAR1163_LOCUS28563</name>
</gene>
<dbReference type="PIRSF" id="PIRSF028937">
    <property type="entry name" value="Lg_Ch_AO"/>
    <property type="match status" value="1"/>
</dbReference>
<keyword evidence="6" id="KW-0285">Flavoprotein</keyword>
<evidence type="ECO:0000256" key="1">
    <source>
        <dbReference type="ARBA" id="ARBA00000920"/>
    </source>
</evidence>
<evidence type="ECO:0000313" key="16">
    <source>
        <dbReference type="EMBL" id="CAD9270124.1"/>
    </source>
</evidence>
<dbReference type="EMBL" id="HBGJ01045429">
    <property type="protein sequence ID" value="CAD9270124.1"/>
    <property type="molecule type" value="Transcribed_RNA"/>
</dbReference>
<organism evidence="16">
    <name type="scientific">Phaeomonas parva</name>
    <dbReference type="NCBI Taxonomy" id="124430"/>
    <lineage>
        <taxon>Eukaryota</taxon>
        <taxon>Sar</taxon>
        <taxon>Stramenopiles</taxon>
        <taxon>Ochrophyta</taxon>
        <taxon>Pinguiophyceae</taxon>
        <taxon>Pinguiochrysidales</taxon>
        <taxon>Pinguiochrysidaceae</taxon>
        <taxon>Phaeomonas</taxon>
    </lineage>
</organism>
<keyword evidence="7" id="KW-0812">Transmembrane</keyword>
<feature type="domain" description="Glucose-methanol-choline oxidoreductase C-terminal" evidence="15">
    <location>
        <begin position="662"/>
        <end position="809"/>
    </location>
</feature>
<dbReference type="InterPro" id="IPR012400">
    <property type="entry name" value="Long_Oxdase"/>
</dbReference>
<evidence type="ECO:0000256" key="10">
    <source>
        <dbReference type="ARBA" id="ARBA00023002"/>
    </source>
</evidence>
<keyword evidence="11" id="KW-0472">Membrane</keyword>
<feature type="active site" description="Proton acceptor" evidence="12">
    <location>
        <position position="755"/>
    </location>
</feature>
<evidence type="ECO:0000256" key="11">
    <source>
        <dbReference type="ARBA" id="ARBA00023136"/>
    </source>
</evidence>
<evidence type="ECO:0000256" key="12">
    <source>
        <dbReference type="PIRSR" id="PIRSR028937-1"/>
    </source>
</evidence>
<feature type="domain" description="Glucose-methanol-choline oxidoreductase N-terminal" evidence="13">
    <location>
        <begin position="339"/>
        <end position="571"/>
    </location>
</feature>
<keyword evidence="8" id="KW-0274">FAD</keyword>
<dbReference type="GO" id="GO:0046577">
    <property type="term" value="F:long-chain-alcohol oxidase activity"/>
    <property type="evidence" value="ECO:0007669"/>
    <property type="project" value="UniProtKB-EC"/>
</dbReference>
<evidence type="ECO:0000256" key="4">
    <source>
        <dbReference type="ARBA" id="ARBA00010790"/>
    </source>
</evidence>
<dbReference type="InterPro" id="IPR036188">
    <property type="entry name" value="FAD/NAD-bd_sf"/>
</dbReference>
<protein>
    <recommendedName>
        <fullName evidence="5">long-chain-alcohol oxidase</fullName>
        <ecNumber evidence="5">1.1.3.20</ecNumber>
    </recommendedName>
</protein>
<evidence type="ECO:0000256" key="3">
    <source>
        <dbReference type="ARBA" id="ARBA00004370"/>
    </source>
</evidence>
<keyword evidence="9" id="KW-1133">Transmembrane helix</keyword>
<reference evidence="16" key="1">
    <citation type="submission" date="2021-01" db="EMBL/GenBank/DDBJ databases">
        <authorList>
            <person name="Corre E."/>
            <person name="Pelletier E."/>
            <person name="Niang G."/>
            <person name="Scheremetjew M."/>
            <person name="Finn R."/>
            <person name="Kale V."/>
            <person name="Holt S."/>
            <person name="Cochrane G."/>
            <person name="Meng A."/>
            <person name="Brown T."/>
            <person name="Cohen L."/>
        </authorList>
    </citation>
    <scope>NUCLEOTIDE SEQUENCE</scope>
    <source>
        <strain evidence="16">CCMP2877</strain>
    </source>
</reference>
<dbReference type="GO" id="GO:0016020">
    <property type="term" value="C:membrane"/>
    <property type="evidence" value="ECO:0007669"/>
    <property type="project" value="UniProtKB-SubCell"/>
</dbReference>
<dbReference type="InterPro" id="IPR000172">
    <property type="entry name" value="GMC_OxRdtase_N"/>
</dbReference>
<comment type="catalytic activity">
    <reaction evidence="1">
        <text>a long-chain primary fatty alcohol + O2 = a long-chain fatty aldehyde + H2O2</text>
        <dbReference type="Rhea" id="RHEA:22756"/>
        <dbReference type="ChEBI" id="CHEBI:15379"/>
        <dbReference type="ChEBI" id="CHEBI:16240"/>
        <dbReference type="ChEBI" id="CHEBI:17176"/>
        <dbReference type="ChEBI" id="CHEBI:77396"/>
        <dbReference type="EC" id="1.1.3.20"/>
    </reaction>
</comment>
<dbReference type="Pfam" id="PF00732">
    <property type="entry name" value="GMC_oxred_N"/>
    <property type="match status" value="1"/>
</dbReference>
<comment type="similarity">
    <text evidence="4">Belongs to the GMC oxidoreductase family.</text>
</comment>
<proteinExistence type="inferred from homology"/>
<evidence type="ECO:0000256" key="6">
    <source>
        <dbReference type="ARBA" id="ARBA00022630"/>
    </source>
</evidence>
<evidence type="ECO:0000259" key="15">
    <source>
        <dbReference type="Pfam" id="PF05199"/>
    </source>
</evidence>
<accession>A0A7S1UJN9</accession>
<dbReference type="Pfam" id="PF00890">
    <property type="entry name" value="FAD_binding_2"/>
    <property type="match status" value="1"/>
</dbReference>
<keyword evidence="10" id="KW-0560">Oxidoreductase</keyword>
<dbReference type="InterPro" id="IPR007867">
    <property type="entry name" value="GMC_OxRtase_C"/>
</dbReference>
<evidence type="ECO:0000256" key="8">
    <source>
        <dbReference type="ARBA" id="ARBA00022827"/>
    </source>
</evidence>
<dbReference type="SUPFAM" id="SSF51905">
    <property type="entry name" value="FAD/NAD(P)-binding domain"/>
    <property type="match status" value="1"/>
</dbReference>
<dbReference type="Gene3D" id="3.50.50.60">
    <property type="entry name" value="FAD/NAD(P)-binding domain"/>
    <property type="match status" value="2"/>
</dbReference>
<dbReference type="AlphaFoldDB" id="A0A7S1UJN9"/>
<dbReference type="PANTHER" id="PTHR46056">
    <property type="entry name" value="LONG-CHAIN-ALCOHOL OXIDASE"/>
    <property type="match status" value="1"/>
</dbReference>
<dbReference type="Pfam" id="PF05199">
    <property type="entry name" value="GMC_oxred_C"/>
    <property type="match status" value="1"/>
</dbReference>
<evidence type="ECO:0000256" key="9">
    <source>
        <dbReference type="ARBA" id="ARBA00022989"/>
    </source>
</evidence>
<evidence type="ECO:0000256" key="7">
    <source>
        <dbReference type="ARBA" id="ARBA00022692"/>
    </source>
</evidence>